<evidence type="ECO:0000256" key="1">
    <source>
        <dbReference type="SAM" id="MobiDB-lite"/>
    </source>
</evidence>
<evidence type="ECO:0000313" key="2">
    <source>
        <dbReference type="EMBL" id="KAJ7370321.1"/>
    </source>
</evidence>
<dbReference type="EMBL" id="MU826868">
    <property type="protein sequence ID" value="KAJ7370321.1"/>
    <property type="molecule type" value="Genomic_DNA"/>
</dbReference>
<accession>A0A9W9YVP1</accession>
<feature type="compositionally biased region" description="Acidic residues" evidence="1">
    <location>
        <begin position="20"/>
        <end position="36"/>
    </location>
</feature>
<comment type="caution">
    <text evidence="2">The sequence shown here is derived from an EMBL/GenBank/DDBJ whole genome shotgun (WGS) entry which is preliminary data.</text>
</comment>
<sequence>MESEEEIVVGSEEILEVRSEEEEILEVESEEMEMEVGAEAGDAENRCPIFKYRKLNTEQHWEMIHIISSFTSSAIPYRLNSTLSSLKIDSKKTPVEFFGVPINDKTLLEAILILFWELVNDS</sequence>
<dbReference type="Proteomes" id="UP001163046">
    <property type="component" value="Unassembled WGS sequence"/>
</dbReference>
<feature type="region of interest" description="Disordered" evidence="1">
    <location>
        <begin position="20"/>
        <end position="39"/>
    </location>
</feature>
<organism evidence="2 3">
    <name type="scientific">Desmophyllum pertusum</name>
    <dbReference type="NCBI Taxonomy" id="174260"/>
    <lineage>
        <taxon>Eukaryota</taxon>
        <taxon>Metazoa</taxon>
        <taxon>Cnidaria</taxon>
        <taxon>Anthozoa</taxon>
        <taxon>Hexacorallia</taxon>
        <taxon>Scleractinia</taxon>
        <taxon>Caryophylliina</taxon>
        <taxon>Caryophylliidae</taxon>
        <taxon>Desmophyllum</taxon>
    </lineage>
</organism>
<name>A0A9W9YVP1_9CNID</name>
<proteinExistence type="predicted"/>
<gene>
    <name evidence="2" type="ORF">OS493_033118</name>
</gene>
<protein>
    <submittedName>
        <fullName evidence="2">Uncharacterized protein</fullName>
    </submittedName>
</protein>
<reference evidence="2" key="1">
    <citation type="submission" date="2023-01" db="EMBL/GenBank/DDBJ databases">
        <title>Genome assembly of the deep-sea coral Lophelia pertusa.</title>
        <authorList>
            <person name="Herrera S."/>
            <person name="Cordes E."/>
        </authorList>
    </citation>
    <scope>NUCLEOTIDE SEQUENCE</scope>
    <source>
        <strain evidence="2">USNM1676648</strain>
        <tissue evidence="2">Polyp</tissue>
    </source>
</reference>
<dbReference type="AlphaFoldDB" id="A0A9W9YVP1"/>
<keyword evidence="3" id="KW-1185">Reference proteome</keyword>
<evidence type="ECO:0000313" key="3">
    <source>
        <dbReference type="Proteomes" id="UP001163046"/>
    </source>
</evidence>